<reference evidence="15" key="1">
    <citation type="submission" date="2025-08" db="UniProtKB">
        <authorList>
            <consortium name="Ensembl"/>
        </authorList>
    </citation>
    <scope>IDENTIFICATION</scope>
</reference>
<dbReference type="GO" id="GO:0005737">
    <property type="term" value="C:cytoplasm"/>
    <property type="evidence" value="ECO:0007669"/>
    <property type="project" value="TreeGrafter"/>
</dbReference>
<evidence type="ECO:0000256" key="5">
    <source>
        <dbReference type="ARBA" id="ARBA00022723"/>
    </source>
</evidence>
<dbReference type="Pfam" id="PF25977">
    <property type="entry name" value="DZIP1"/>
    <property type="match status" value="1"/>
</dbReference>
<proteinExistence type="inferred from homology"/>
<dbReference type="GO" id="GO:0060271">
    <property type="term" value="P:cilium assembly"/>
    <property type="evidence" value="ECO:0007669"/>
    <property type="project" value="TreeGrafter"/>
</dbReference>
<organism evidence="15 16">
    <name type="scientific">Apteryx owenii</name>
    <name type="common">Little spotted kiwi</name>
    <dbReference type="NCBI Taxonomy" id="8824"/>
    <lineage>
        <taxon>Eukaryota</taxon>
        <taxon>Metazoa</taxon>
        <taxon>Chordata</taxon>
        <taxon>Craniata</taxon>
        <taxon>Vertebrata</taxon>
        <taxon>Euteleostomi</taxon>
        <taxon>Archelosauria</taxon>
        <taxon>Archosauria</taxon>
        <taxon>Dinosauria</taxon>
        <taxon>Saurischia</taxon>
        <taxon>Theropoda</taxon>
        <taxon>Coelurosauria</taxon>
        <taxon>Aves</taxon>
        <taxon>Palaeognathae</taxon>
        <taxon>Apterygiformes</taxon>
        <taxon>Apterygidae</taxon>
        <taxon>Apteryx</taxon>
    </lineage>
</organism>
<dbReference type="InterPro" id="IPR032714">
    <property type="entry name" value="DZIP1_N"/>
</dbReference>
<evidence type="ECO:0000256" key="1">
    <source>
        <dbReference type="ARBA" id="ARBA00004114"/>
    </source>
</evidence>
<keyword evidence="6 11" id="KW-0863">Zinc-finger</keyword>
<dbReference type="PROSITE" id="PS00028">
    <property type="entry name" value="ZINC_FINGER_C2H2_1"/>
    <property type="match status" value="1"/>
</dbReference>
<dbReference type="GO" id="GO:0036064">
    <property type="term" value="C:ciliary basal body"/>
    <property type="evidence" value="ECO:0007669"/>
    <property type="project" value="TreeGrafter"/>
</dbReference>
<evidence type="ECO:0000256" key="2">
    <source>
        <dbReference type="ARBA" id="ARBA00004120"/>
    </source>
</evidence>
<dbReference type="InterPro" id="IPR058883">
    <property type="entry name" value="DZIP1_dom"/>
</dbReference>
<evidence type="ECO:0000259" key="14">
    <source>
        <dbReference type="PROSITE" id="PS50157"/>
    </source>
</evidence>
<evidence type="ECO:0000256" key="10">
    <source>
        <dbReference type="ARBA" id="ARBA00023273"/>
    </source>
</evidence>
<dbReference type="Ensembl" id="ENSAOWT00000001232.1">
    <property type="protein sequence ID" value="ENSAOWP00000001085.1"/>
    <property type="gene ID" value="ENSAOWG00000000774.1"/>
</dbReference>
<evidence type="ECO:0000256" key="12">
    <source>
        <dbReference type="SAM" id="Coils"/>
    </source>
</evidence>
<evidence type="ECO:0000256" key="9">
    <source>
        <dbReference type="ARBA" id="ARBA00023212"/>
    </source>
</evidence>
<feature type="region of interest" description="Disordered" evidence="13">
    <location>
        <begin position="509"/>
        <end position="565"/>
    </location>
</feature>
<keyword evidence="5" id="KW-0479">Metal-binding</keyword>
<feature type="compositionally biased region" description="Low complexity" evidence="13">
    <location>
        <begin position="649"/>
        <end position="667"/>
    </location>
</feature>
<dbReference type="GO" id="GO:0005814">
    <property type="term" value="C:centriole"/>
    <property type="evidence" value="ECO:0007669"/>
    <property type="project" value="UniProtKB-SubCell"/>
</dbReference>
<evidence type="ECO:0000256" key="6">
    <source>
        <dbReference type="ARBA" id="ARBA00022771"/>
    </source>
</evidence>
<keyword evidence="8 12" id="KW-0175">Coiled coil</keyword>
<evidence type="ECO:0000256" key="11">
    <source>
        <dbReference type="PROSITE-ProRule" id="PRU00042"/>
    </source>
</evidence>
<keyword evidence="10" id="KW-0966">Cell projection</keyword>
<dbReference type="Proteomes" id="UP000694424">
    <property type="component" value="Unplaced"/>
</dbReference>
<dbReference type="PROSITE" id="PS50157">
    <property type="entry name" value="ZINC_FINGER_C2H2_2"/>
    <property type="match status" value="1"/>
</dbReference>
<evidence type="ECO:0000256" key="13">
    <source>
        <dbReference type="SAM" id="MobiDB-lite"/>
    </source>
</evidence>
<dbReference type="InterPro" id="IPR013087">
    <property type="entry name" value="Znf_C2H2_type"/>
</dbReference>
<protein>
    <submittedName>
        <fullName evidence="15">DAZ interacting zinc finger protein 1 like</fullName>
    </submittedName>
</protein>
<feature type="coiled-coil region" evidence="12">
    <location>
        <begin position="108"/>
        <end position="142"/>
    </location>
</feature>
<keyword evidence="7" id="KW-0862">Zinc</keyword>
<keyword evidence="16" id="KW-1185">Reference proteome</keyword>
<evidence type="ECO:0000256" key="8">
    <source>
        <dbReference type="ARBA" id="ARBA00023054"/>
    </source>
</evidence>
<evidence type="ECO:0000313" key="16">
    <source>
        <dbReference type="Proteomes" id="UP000694424"/>
    </source>
</evidence>
<dbReference type="Pfam" id="PF13815">
    <property type="entry name" value="Dzip-like_N"/>
    <property type="match status" value="1"/>
</dbReference>
<accession>A0A8B9NSW5</accession>
<dbReference type="PANTHER" id="PTHR21502">
    <property type="entry name" value="ZINC FINGER PROTEIN DZIP1"/>
    <property type="match status" value="1"/>
</dbReference>
<evidence type="ECO:0000256" key="4">
    <source>
        <dbReference type="ARBA" id="ARBA00022490"/>
    </source>
</evidence>
<sequence>PQSPARAAAALAGLVGVPPFQFQPRRASVDWRRFSAIDVERVARELDVATLQEHIASVTFCNLDSERCPSCQQPVDPVLLKVLKMAQLSIEYLLHCQESLSAALALQAGRLQAALDELACEKQEAARQAEELRGVKEESRRRKKLIATQQLILQAGANSYHKCQLCDKAFVNYSFLQAHIQRRHTEASEAGEQRKKQVEQMEDEIQELKVKLRETQQRLEAERDMGKLLQEHETERARWREQEGRRVFERWKEEERTKLRQELDSLRQLFLDKFKDIASRSSAMEGVSEHTGVRSCGRGRGLVLLRAGDSHVKLFSFPFCPSQLKSENEKLRATLSQDQRAATDHFRQEMDKLSAQLRDQTEVIKSQEKTVHGIFHSPPRPRFTPDTENALRGKQRLLKALRRNPHLLEQFRPILEEMLAEKLESMGVKRVAKGISTQTYENLQTLVRIQQQQKADRFPEFLRLRDKLIRAVKWKVRQREKPNGTFPQQLSVIPGDLLSSLEVPRPRSKASLGWQQASLSPTKLRPPTSMQQEQVLSKMMPDNDTKSDWSALDSPEETAGPGIAGTTVSAMVKVLERRLDTTARKPAGGVKLFPERSSGSPKASEPAKKLQVAGDSSDLDNSSLEDLVAPRELPAGRRRPPARRGGDPAGSPGTSAWSSGSAATRCW</sequence>
<reference evidence="15" key="2">
    <citation type="submission" date="2025-09" db="UniProtKB">
        <authorList>
            <consortium name="Ensembl"/>
        </authorList>
    </citation>
    <scope>IDENTIFICATION</scope>
</reference>
<dbReference type="SMART" id="SM00355">
    <property type="entry name" value="ZnF_C2H2"/>
    <property type="match status" value="1"/>
</dbReference>
<keyword evidence="9" id="KW-0206">Cytoskeleton</keyword>
<dbReference type="AlphaFoldDB" id="A0A8B9NSW5"/>
<evidence type="ECO:0000313" key="15">
    <source>
        <dbReference type="Ensembl" id="ENSAOWP00000001085.1"/>
    </source>
</evidence>
<feature type="coiled-coil region" evidence="12">
    <location>
        <begin position="191"/>
        <end position="225"/>
    </location>
</feature>
<comment type="subcellular location">
    <subcellularLocation>
        <location evidence="2">Cytoplasm</location>
        <location evidence="2">Cytoskeleton</location>
        <location evidence="2">Cilium basal body</location>
    </subcellularLocation>
    <subcellularLocation>
        <location evidence="1">Cytoplasm</location>
        <location evidence="1">Cytoskeleton</location>
        <location evidence="1">Microtubule organizing center</location>
        <location evidence="1">Centrosome</location>
        <location evidence="1">Centriole</location>
    </subcellularLocation>
</comment>
<feature type="region of interest" description="Disordered" evidence="13">
    <location>
        <begin position="585"/>
        <end position="667"/>
    </location>
</feature>
<comment type="similarity">
    <text evidence="3">Belongs to the DZIP C2H2-type zinc-finger protein family.</text>
</comment>
<dbReference type="PANTHER" id="PTHR21502:SF8">
    <property type="entry name" value="CILIUM ASSEMBLY PROTEIN DZIP1L"/>
    <property type="match status" value="1"/>
</dbReference>
<dbReference type="InterPro" id="IPR051241">
    <property type="entry name" value="DZIP_RILPL"/>
</dbReference>
<keyword evidence="4" id="KW-0963">Cytoplasm</keyword>
<dbReference type="Gene3D" id="3.30.160.60">
    <property type="entry name" value="Classic Zinc Finger"/>
    <property type="match status" value="1"/>
</dbReference>
<feature type="domain" description="C2H2-type" evidence="14">
    <location>
        <begin position="161"/>
        <end position="189"/>
    </location>
</feature>
<evidence type="ECO:0000256" key="3">
    <source>
        <dbReference type="ARBA" id="ARBA00009131"/>
    </source>
</evidence>
<evidence type="ECO:0000256" key="7">
    <source>
        <dbReference type="ARBA" id="ARBA00022833"/>
    </source>
</evidence>
<dbReference type="GO" id="GO:0008270">
    <property type="term" value="F:zinc ion binding"/>
    <property type="evidence" value="ECO:0007669"/>
    <property type="project" value="UniProtKB-KW"/>
</dbReference>
<feature type="compositionally biased region" description="Low complexity" evidence="13">
    <location>
        <begin position="615"/>
        <end position="633"/>
    </location>
</feature>
<name>A0A8B9NSW5_APTOW</name>